<dbReference type="RefSeq" id="WP_237817648.1">
    <property type="nucleotide sequence ID" value="NZ_JAKLTQ010000001.1"/>
</dbReference>
<feature type="compositionally biased region" description="Low complexity" evidence="1">
    <location>
        <begin position="814"/>
        <end position="828"/>
    </location>
</feature>
<organism evidence="4 5">
    <name type="scientific">Arthrobacter hankyongi</name>
    <dbReference type="NCBI Taxonomy" id="2904801"/>
    <lineage>
        <taxon>Bacteria</taxon>
        <taxon>Bacillati</taxon>
        <taxon>Actinomycetota</taxon>
        <taxon>Actinomycetes</taxon>
        <taxon>Micrococcales</taxon>
        <taxon>Micrococcaceae</taxon>
        <taxon>Arthrobacter</taxon>
    </lineage>
</organism>
<keyword evidence="3" id="KW-0732">Signal</keyword>
<reference evidence="4" key="1">
    <citation type="submission" date="2022-01" db="EMBL/GenBank/DDBJ databases">
        <authorList>
            <person name="Jo J.-H."/>
            <person name="Im W.-T."/>
        </authorList>
    </citation>
    <scope>NUCLEOTIDE SEQUENCE</scope>
    <source>
        <strain evidence="4">I2-34</strain>
    </source>
</reference>
<dbReference type="InterPro" id="IPR006311">
    <property type="entry name" value="TAT_signal"/>
</dbReference>
<evidence type="ECO:0000256" key="1">
    <source>
        <dbReference type="SAM" id="MobiDB-lite"/>
    </source>
</evidence>
<feature type="compositionally biased region" description="Polar residues" evidence="1">
    <location>
        <begin position="49"/>
        <end position="58"/>
    </location>
</feature>
<evidence type="ECO:0000256" key="3">
    <source>
        <dbReference type="SAM" id="SignalP"/>
    </source>
</evidence>
<feature type="region of interest" description="Disordered" evidence="1">
    <location>
        <begin position="812"/>
        <end position="837"/>
    </location>
</feature>
<protein>
    <submittedName>
        <fullName evidence="4">Uncharacterized protein</fullName>
    </submittedName>
</protein>
<keyword evidence="2" id="KW-0812">Transmembrane</keyword>
<feature type="signal peptide" evidence="3">
    <location>
        <begin position="1"/>
        <end position="35"/>
    </location>
</feature>
<feature type="chain" id="PRO_5046073425" evidence="3">
    <location>
        <begin position="36"/>
        <end position="882"/>
    </location>
</feature>
<comment type="caution">
    <text evidence="4">The sequence shown here is derived from an EMBL/GenBank/DDBJ whole genome shotgun (WGS) entry which is preliminary data.</text>
</comment>
<evidence type="ECO:0000313" key="5">
    <source>
        <dbReference type="Proteomes" id="UP001165368"/>
    </source>
</evidence>
<gene>
    <name evidence="4" type="ORF">LVY72_01320</name>
</gene>
<feature type="compositionally biased region" description="Pro residues" evidence="1">
    <location>
        <begin position="63"/>
        <end position="77"/>
    </location>
</feature>
<accession>A0ABS9L1G8</accession>
<proteinExistence type="predicted"/>
<feature type="transmembrane region" description="Helical" evidence="2">
    <location>
        <begin position="857"/>
        <end position="876"/>
    </location>
</feature>
<keyword evidence="5" id="KW-1185">Reference proteome</keyword>
<dbReference type="Proteomes" id="UP001165368">
    <property type="component" value="Unassembled WGS sequence"/>
</dbReference>
<sequence>MNIPDVPRRRRWTRFSLALAAAAIIAAGTPGVASAQQLPGPTVSAPSVVDQTTSTESGVTPAVPLPTPNVPTVPQPAGPGTVPAEGPVPEPTVPADPPAGHGSDPVPSSESPKPGTSPTLPQQTDAETAPSDNGQTGRPQPAAPGPAGPGTDRPDAGQDGDNASDPADGRPDPADNSQPAQLRMVQKFNVPKADFGRYWTLSARQDGRTVLGGPGPKAPAQGYGSVPAGKATVLSARVDPDWSRARDLAGATVWTCRDEDSGVVLSLRGGHTLEPMAAGQQVVCTASEELRDGPLSVVKSSPVLKQDAAGRWTLSYDIRVSNTSRAVDAHYGLTETLDFGPGIGIVSAGWTRLGEQPQPAGRWPDPQGTRSLVLAAAGTDIGHSAGAYTVHTYRITAVVTVQASTPEAALTCRDDGDPSGGLASTALLNGRIQATECRTVPVRLWVDKVWDINGTEYRHGSRPAGFDAALRLSALGIVEPAGGTAPERLQPPWDAEAGSYRPGTSLTVAEKVDLPPGCAVTGTGGTGTRRLTTAITRVTVRTSIECVQRLTLINRLAPAEMVQRVSGKWLLTATAEGTGRPALSGTSGTSREVKAGTHYRLGDVPAFAGAAEFTGQPWSCQLDSGSGELIEQDGGVVPGYGQHITCTVTETWKGPQLEVSKNAGAPVPVPGTAGSQWEVVYGISVKNASMVAPGRYSLVDWLAFGKGVEIVSARWMLPVSNLSGSWTEPGSFPLAWLASGRAIDVMDSHDYLVAVRVRVAAGTDPRELDCLPDAGGETGLMNMVALNQDTVVEACAALDHVVGNGHRADGGILAPPAEGPAAGSGRAPAEPPSEQADGGMELIRLSPVLTVSSIDKVGAATATGMLMLVAVLVLFLSRLRRR</sequence>
<feature type="compositionally biased region" description="Pro residues" evidence="1">
    <location>
        <begin position="86"/>
        <end position="97"/>
    </location>
</feature>
<dbReference type="EMBL" id="JAKLTQ010000001">
    <property type="protein sequence ID" value="MCG2620547.1"/>
    <property type="molecule type" value="Genomic_DNA"/>
</dbReference>
<keyword evidence="2" id="KW-0472">Membrane</keyword>
<name>A0ABS9L1G8_9MICC</name>
<evidence type="ECO:0000256" key="2">
    <source>
        <dbReference type="SAM" id="Phobius"/>
    </source>
</evidence>
<dbReference type="PROSITE" id="PS51318">
    <property type="entry name" value="TAT"/>
    <property type="match status" value="1"/>
</dbReference>
<keyword evidence="2" id="KW-1133">Transmembrane helix</keyword>
<evidence type="ECO:0000313" key="4">
    <source>
        <dbReference type="EMBL" id="MCG2620547.1"/>
    </source>
</evidence>
<feature type="compositionally biased region" description="Polar residues" evidence="1">
    <location>
        <begin position="106"/>
        <end position="133"/>
    </location>
</feature>
<feature type="region of interest" description="Disordered" evidence="1">
    <location>
        <begin position="32"/>
        <end position="178"/>
    </location>
</feature>